<feature type="transmembrane region" description="Helical" evidence="1">
    <location>
        <begin position="120"/>
        <end position="139"/>
    </location>
</feature>
<gene>
    <name evidence="2" type="ORF">SDC9_04503</name>
</gene>
<feature type="transmembrane region" description="Helical" evidence="1">
    <location>
        <begin position="93"/>
        <end position="114"/>
    </location>
</feature>
<keyword evidence="1" id="KW-0472">Membrane</keyword>
<dbReference type="AlphaFoldDB" id="A0A644SXI2"/>
<evidence type="ECO:0000313" key="2">
    <source>
        <dbReference type="EMBL" id="MPL58957.1"/>
    </source>
</evidence>
<evidence type="ECO:0000256" key="1">
    <source>
        <dbReference type="SAM" id="Phobius"/>
    </source>
</evidence>
<protein>
    <submittedName>
        <fullName evidence="2">Uncharacterized protein</fullName>
    </submittedName>
</protein>
<proteinExistence type="predicted"/>
<accession>A0A644SXI2</accession>
<comment type="caution">
    <text evidence="2">The sequence shown here is derived from an EMBL/GenBank/DDBJ whole genome shotgun (WGS) entry which is preliminary data.</text>
</comment>
<organism evidence="2">
    <name type="scientific">bioreactor metagenome</name>
    <dbReference type="NCBI Taxonomy" id="1076179"/>
    <lineage>
        <taxon>unclassified sequences</taxon>
        <taxon>metagenomes</taxon>
        <taxon>ecological metagenomes</taxon>
    </lineage>
</organism>
<name>A0A644SXI2_9ZZZZ</name>
<keyword evidence="1" id="KW-0812">Transmembrane</keyword>
<sequence>MDYEFKRFSLNAGPRIMLGAGLYAAGLLLQFLLPWGLIPGFLLILSGWVPLGLKPISNKPSDKGLEEWRPVSMGEVDRLADTLRQSRKLATSAALGTAGRILFPIATAFVLFLLAFLQPFTAILAADAALFLVPAMYFGRIRAFVPKLLSLKMPCFQAVLTRAPPKGMVLTPYLRFDKDAEGLDVPEDIRLLLEPSRKDDDFIGVQFQAAVNKGPGGEVPYMYAVFLTKGRGSSYSKLKSVKAGGYEAEAGGEGDYGSIVLRQKTSGTGYATKPSDCANLWDLVLEILHTRLSLP</sequence>
<keyword evidence="1" id="KW-1133">Transmembrane helix</keyword>
<dbReference type="EMBL" id="VSSQ01000008">
    <property type="protein sequence ID" value="MPL58957.1"/>
    <property type="molecule type" value="Genomic_DNA"/>
</dbReference>
<reference evidence="2" key="1">
    <citation type="submission" date="2019-08" db="EMBL/GenBank/DDBJ databases">
        <authorList>
            <person name="Kucharzyk K."/>
            <person name="Murdoch R.W."/>
            <person name="Higgins S."/>
            <person name="Loffler F."/>
        </authorList>
    </citation>
    <scope>NUCLEOTIDE SEQUENCE</scope>
</reference>